<evidence type="ECO:0000313" key="2">
    <source>
        <dbReference type="EMBL" id="KAB0563504.1"/>
    </source>
</evidence>
<dbReference type="InterPro" id="IPR009061">
    <property type="entry name" value="DNA-bd_dom_put_sf"/>
</dbReference>
<dbReference type="Proteomes" id="UP000240476">
    <property type="component" value="Unassembled WGS sequence"/>
</dbReference>
<evidence type="ECO:0000259" key="1">
    <source>
        <dbReference type="Pfam" id="PF12728"/>
    </source>
</evidence>
<dbReference type="EMBL" id="VZPQ01000027">
    <property type="protein sequence ID" value="KAB0563504.1"/>
    <property type="molecule type" value="Genomic_DNA"/>
</dbReference>
<keyword evidence="6" id="KW-1185">Reference proteome</keyword>
<reference evidence="2 7" key="3">
    <citation type="submission" date="2019-09" db="EMBL/GenBank/DDBJ databases">
        <title>Draft genome sequences of 48 bacterial type strains from the CCUG.</title>
        <authorList>
            <person name="Tunovic T."/>
            <person name="Pineiro-Iglesias B."/>
            <person name="Unosson C."/>
            <person name="Inganas E."/>
            <person name="Ohlen M."/>
            <person name="Cardew S."/>
            <person name="Jensie-Markopoulos S."/>
            <person name="Salva-Serra F."/>
            <person name="Jaen-Luchoro D."/>
            <person name="Karlsson R."/>
            <person name="Svensson-Stadler L."/>
            <person name="Chun J."/>
            <person name="Moore E."/>
        </authorList>
    </citation>
    <scope>NUCLEOTIDE SEQUENCE [LARGE SCALE GENOMIC DNA]</scope>
    <source>
        <strain evidence="2 7">CCUG 51524</strain>
    </source>
</reference>
<dbReference type="InterPro" id="IPR041657">
    <property type="entry name" value="HTH_17"/>
</dbReference>
<name>A0A1H5M120_9PSED</name>
<dbReference type="Pfam" id="PF12728">
    <property type="entry name" value="HTH_17"/>
    <property type="match status" value="1"/>
</dbReference>
<proteinExistence type="predicted"/>
<evidence type="ECO:0000313" key="4">
    <source>
        <dbReference type="EMBL" id="SEE82962.1"/>
    </source>
</evidence>
<reference evidence="4 5" key="1">
    <citation type="submission" date="2016-10" db="EMBL/GenBank/DDBJ databases">
        <authorList>
            <person name="de Groot N.N."/>
        </authorList>
    </citation>
    <scope>NUCLEOTIDE SEQUENCE [LARGE SCALE GENOMIC DNA]</scope>
    <source>
        <strain evidence="4 5">BS3265</strain>
    </source>
</reference>
<evidence type="ECO:0000313" key="7">
    <source>
        <dbReference type="Proteomes" id="UP000423257"/>
    </source>
</evidence>
<feature type="domain" description="Helix-turn-helix" evidence="1">
    <location>
        <begin position="81"/>
        <end position="128"/>
    </location>
</feature>
<reference evidence="3 6" key="2">
    <citation type="submission" date="2018-03" db="EMBL/GenBank/DDBJ databases">
        <title>Draft genome sequence of the type strain of Pseudomonas palleroniana LMG 23076, isolated from rice in Cameroon.</title>
        <authorList>
            <person name="Tambong J.T."/>
        </authorList>
    </citation>
    <scope>NUCLEOTIDE SEQUENCE [LARGE SCALE GENOMIC DNA]</scope>
    <source>
        <strain evidence="3 6">LMG 23076</strain>
    </source>
</reference>
<accession>A0A1H5M120</accession>
<dbReference type="GO" id="GO:0003677">
    <property type="term" value="F:DNA binding"/>
    <property type="evidence" value="ECO:0007669"/>
    <property type="project" value="UniProtKB-KW"/>
</dbReference>
<dbReference type="SUPFAM" id="SSF46955">
    <property type="entry name" value="Putative DNA-binding domain"/>
    <property type="match status" value="1"/>
</dbReference>
<dbReference type="EMBL" id="PYWX01000058">
    <property type="protein sequence ID" value="PTC23535.1"/>
    <property type="molecule type" value="Genomic_DNA"/>
</dbReference>
<keyword evidence="3" id="KW-0238">DNA-binding</keyword>
<evidence type="ECO:0000313" key="6">
    <source>
        <dbReference type="Proteomes" id="UP000240476"/>
    </source>
</evidence>
<dbReference type="EMBL" id="FNUA01000002">
    <property type="protein sequence ID" value="SEE82962.1"/>
    <property type="molecule type" value="Genomic_DNA"/>
</dbReference>
<sequence>MITHTIIPLEKEVEAAVQDLREVASLLSTGFQTQRIDIFDKEDKPHTLILPTSALHLLVDILGELASGNAVKVVSANAEWTAREAAGLLGVSRQYLVEILEEGAIPFTKRGSHRRIRLSDLIAFKQQRGKKSQEAIEELVRQARELGLGYDE</sequence>
<evidence type="ECO:0000313" key="5">
    <source>
        <dbReference type="Proteomes" id="UP000199129"/>
    </source>
</evidence>
<dbReference type="NCBIfam" id="TIGR01764">
    <property type="entry name" value="excise"/>
    <property type="match status" value="1"/>
</dbReference>
<dbReference type="InterPro" id="IPR010093">
    <property type="entry name" value="SinI_DNA-bd"/>
</dbReference>
<dbReference type="RefSeq" id="WP_090368675.1">
    <property type="nucleotide sequence ID" value="NZ_FNUA01000002.1"/>
</dbReference>
<dbReference type="Proteomes" id="UP000423257">
    <property type="component" value="Unassembled WGS sequence"/>
</dbReference>
<gene>
    <name evidence="3" type="ORF">C9383_19730</name>
    <name evidence="2" type="ORF">F7R03_26585</name>
    <name evidence="4" type="ORF">SAMN04490198_3034</name>
</gene>
<dbReference type="Proteomes" id="UP000199129">
    <property type="component" value="Unassembled WGS sequence"/>
</dbReference>
<dbReference type="AlphaFoldDB" id="A0A1H5M120"/>
<evidence type="ECO:0000313" key="3">
    <source>
        <dbReference type="EMBL" id="PTC23535.1"/>
    </source>
</evidence>
<organism evidence="4 5">
    <name type="scientific">Pseudomonas palleroniana</name>
    <dbReference type="NCBI Taxonomy" id="191390"/>
    <lineage>
        <taxon>Bacteria</taxon>
        <taxon>Pseudomonadati</taxon>
        <taxon>Pseudomonadota</taxon>
        <taxon>Gammaproteobacteria</taxon>
        <taxon>Pseudomonadales</taxon>
        <taxon>Pseudomonadaceae</taxon>
        <taxon>Pseudomonas</taxon>
    </lineage>
</organism>
<protein>
    <submittedName>
        <fullName evidence="4">DNA binding domain-containing protein, excisionase family</fullName>
    </submittedName>
    <submittedName>
        <fullName evidence="3">DNA-binding protein</fullName>
    </submittedName>
    <submittedName>
        <fullName evidence="2">Helix-turn-helix domain-containing protein</fullName>
    </submittedName>
</protein>